<name>A0A0J9U828_DROSI</name>
<proteinExistence type="predicted"/>
<reference evidence="1" key="1">
    <citation type="journal article" date="2013" name="Genome Res.">
        <title>A second-generation assembly of the Drosophila simulans genome provides new insights into patterns of lineage-specific divergence.</title>
        <authorList>
            <person name="Hu T.T."/>
            <person name="Eisen M.B."/>
            <person name="Thornton K.R."/>
            <person name="Andolfatto P."/>
        </authorList>
    </citation>
    <scope>NUCLEOTIDE SEQUENCE [LARGE SCALE GENOMIC DNA]</scope>
    <source>
        <strain evidence="1">W501</strain>
    </source>
</reference>
<organism evidence="1">
    <name type="scientific">Drosophila simulans</name>
    <name type="common">Fruit fly</name>
    <dbReference type="NCBI Taxonomy" id="7240"/>
    <lineage>
        <taxon>Eukaryota</taxon>
        <taxon>Metazoa</taxon>
        <taxon>Ecdysozoa</taxon>
        <taxon>Arthropoda</taxon>
        <taxon>Hexapoda</taxon>
        <taxon>Insecta</taxon>
        <taxon>Pterygota</taxon>
        <taxon>Neoptera</taxon>
        <taxon>Endopterygota</taxon>
        <taxon>Diptera</taxon>
        <taxon>Brachycera</taxon>
        <taxon>Muscomorpha</taxon>
        <taxon>Ephydroidea</taxon>
        <taxon>Drosophilidae</taxon>
        <taxon>Drosophila</taxon>
        <taxon>Sophophora</taxon>
    </lineage>
</organism>
<dbReference type="Bgee" id="FBgn0270070">
    <property type="expression patterns" value="Expressed in embryo and 1 other cell type or tissue"/>
</dbReference>
<reference evidence="1" key="2">
    <citation type="submission" date="2014-06" db="EMBL/GenBank/DDBJ databases">
        <authorList>
            <person name="Hu T."/>
            <person name="Eisen M.B."/>
            <person name="Thornton K.R."/>
            <person name="Andolfatto P."/>
        </authorList>
    </citation>
    <scope>NUCLEOTIDE SEQUENCE</scope>
    <source>
        <strain evidence="1">W501</strain>
    </source>
</reference>
<dbReference type="Proteomes" id="UP000035880">
    <property type="component" value="Chromosome 2R"/>
</dbReference>
<evidence type="ECO:0000313" key="1">
    <source>
        <dbReference type="EMBL" id="KMY95675.1"/>
    </source>
</evidence>
<accession>A0A0J9U828</accession>
<sequence length="70" mass="8117">MCVFSKVICPKNPNYECCDTQNDAIIAIRLPGRQTNSHWRTLHLQPESFRCQDVGHEMVVTDLHHKLVNK</sequence>
<reference evidence="1" key="3">
    <citation type="submission" date="2015-04" db="EMBL/GenBank/DDBJ databases">
        <authorList>
            <consortium name="FlyBase"/>
        </authorList>
    </citation>
    <scope>NUCLEOTIDE SEQUENCE</scope>
    <source>
        <strain evidence="1">W501</strain>
    </source>
</reference>
<gene>
    <name evidence="1" type="primary">Dsim\GD28780</name>
    <name evidence="1" type="ORF">Dsimw501_GD28780</name>
</gene>
<dbReference type="KEGG" id="dsi:Dsimw501_GD28780"/>
<dbReference type="EMBL" id="CM002911">
    <property type="protein sequence ID" value="KMY95675.1"/>
    <property type="molecule type" value="Genomic_DNA"/>
</dbReference>
<dbReference type="AlphaFoldDB" id="A0A0J9U828"/>
<protein>
    <submittedName>
        <fullName evidence="1">Uncharacterized protein</fullName>
    </submittedName>
</protein>